<accession>A0ABS7CJY2</accession>
<evidence type="ECO:0000313" key="2">
    <source>
        <dbReference type="Proteomes" id="UP001519887"/>
    </source>
</evidence>
<dbReference type="Gene3D" id="3.20.20.150">
    <property type="entry name" value="Divalent-metal-dependent TIM barrel enzymes"/>
    <property type="match status" value="1"/>
</dbReference>
<comment type="caution">
    <text evidence="1">The sequence shown here is derived from an EMBL/GenBank/DDBJ whole genome shotgun (WGS) entry which is preliminary data.</text>
</comment>
<evidence type="ECO:0000313" key="1">
    <source>
        <dbReference type="EMBL" id="MBW7461241.1"/>
    </source>
</evidence>
<keyword evidence="1" id="KW-0413">Isomerase</keyword>
<protein>
    <submittedName>
        <fullName evidence="1">Sugar phosphate isomerase/epimerase</fullName>
    </submittedName>
</protein>
<dbReference type="InterPro" id="IPR036237">
    <property type="entry name" value="Xyl_isomerase-like_sf"/>
</dbReference>
<keyword evidence="2" id="KW-1185">Reference proteome</keyword>
<gene>
    <name evidence="1" type="ORF">K0U00_45015</name>
</gene>
<name>A0ABS7CJY2_9BACL</name>
<proteinExistence type="predicted"/>
<dbReference type="Proteomes" id="UP001519887">
    <property type="component" value="Unassembled WGS sequence"/>
</dbReference>
<dbReference type="SUPFAM" id="SSF51658">
    <property type="entry name" value="Xylose isomerase-like"/>
    <property type="match status" value="1"/>
</dbReference>
<feature type="non-terminal residue" evidence="1">
    <location>
        <position position="129"/>
    </location>
</feature>
<dbReference type="EMBL" id="JAHZIK010002793">
    <property type="protein sequence ID" value="MBW7461241.1"/>
    <property type="molecule type" value="Genomic_DNA"/>
</dbReference>
<reference evidence="1 2" key="1">
    <citation type="submission" date="2021-07" db="EMBL/GenBank/DDBJ databases">
        <title>Paenibacillus radiodurans sp. nov., isolated from the southeastern edge of Tengger Desert.</title>
        <authorList>
            <person name="Zhang G."/>
        </authorList>
    </citation>
    <scope>NUCLEOTIDE SEQUENCE [LARGE SCALE GENOMIC DNA]</scope>
    <source>
        <strain evidence="1 2">CCM 7311</strain>
    </source>
</reference>
<dbReference type="GO" id="GO:0016853">
    <property type="term" value="F:isomerase activity"/>
    <property type="evidence" value="ECO:0007669"/>
    <property type="project" value="UniProtKB-KW"/>
</dbReference>
<organism evidence="1 2">
    <name type="scientific">Paenibacillus sepulcri</name>
    <dbReference type="NCBI Taxonomy" id="359917"/>
    <lineage>
        <taxon>Bacteria</taxon>
        <taxon>Bacillati</taxon>
        <taxon>Bacillota</taxon>
        <taxon>Bacilli</taxon>
        <taxon>Bacillales</taxon>
        <taxon>Paenibacillaceae</taxon>
        <taxon>Paenibacillus</taxon>
    </lineage>
</organism>
<sequence length="129" mass="14224">MKKSQIAAQLYTVRNFTKTAEDLDASLKKIKEIGYEAVQVSGIGPIEPEAVREMCQRHGLTICATHVPFDWLLHDLESVMKVHQSWGCRYVGIGSMPAEFRTGLAGYQEMARTLSGIGAKLSEAGLELI</sequence>